<dbReference type="AlphaFoldDB" id="A0A6A7BUW9"/>
<reference evidence="1" key="1">
    <citation type="journal article" date="2020" name="Stud. Mycol.">
        <title>101 Dothideomycetes genomes: a test case for predicting lifestyles and emergence of pathogens.</title>
        <authorList>
            <person name="Haridas S."/>
            <person name="Albert R."/>
            <person name="Binder M."/>
            <person name="Bloem J."/>
            <person name="Labutti K."/>
            <person name="Salamov A."/>
            <person name="Andreopoulos B."/>
            <person name="Baker S."/>
            <person name="Barry K."/>
            <person name="Bills G."/>
            <person name="Bluhm B."/>
            <person name="Cannon C."/>
            <person name="Castanera R."/>
            <person name="Culley D."/>
            <person name="Daum C."/>
            <person name="Ezra D."/>
            <person name="Gonzalez J."/>
            <person name="Henrissat B."/>
            <person name="Kuo A."/>
            <person name="Liang C."/>
            <person name="Lipzen A."/>
            <person name="Lutzoni F."/>
            <person name="Magnuson J."/>
            <person name="Mondo S."/>
            <person name="Nolan M."/>
            <person name="Ohm R."/>
            <person name="Pangilinan J."/>
            <person name="Park H.-J."/>
            <person name="Ramirez L."/>
            <person name="Alfaro M."/>
            <person name="Sun H."/>
            <person name="Tritt A."/>
            <person name="Yoshinaga Y."/>
            <person name="Zwiers L.-H."/>
            <person name="Turgeon B."/>
            <person name="Goodwin S."/>
            <person name="Spatafora J."/>
            <person name="Crous P."/>
            <person name="Grigoriev I."/>
        </authorList>
    </citation>
    <scope>NUCLEOTIDE SEQUENCE</scope>
    <source>
        <strain evidence="1">CBS 480.64</strain>
    </source>
</reference>
<protein>
    <submittedName>
        <fullName evidence="1">Uncharacterized protein</fullName>
    </submittedName>
</protein>
<evidence type="ECO:0000313" key="2">
    <source>
        <dbReference type="Proteomes" id="UP000799421"/>
    </source>
</evidence>
<keyword evidence="2" id="KW-1185">Reference proteome</keyword>
<sequence>MQLCEPRCFSGYAGESLDSGHEGASFSYWTNCATNQTSSRNPMANHSPKTSYQMRVISTPPCTTTTWCTGNGNLSDKQYSVVCSLVGSTLECLNLYHVGYCLPTRARKFGLWLWNCLVVLHHVPSIAEPMAISVHHSIPSGLICKRTRHQYWQDLSSEFVTAQPRDGRYQFEQTITVSSSYLFAL</sequence>
<dbReference type="EMBL" id="MU005999">
    <property type="protein sequence ID" value="KAF2859000.1"/>
    <property type="molecule type" value="Genomic_DNA"/>
</dbReference>
<accession>A0A6A7BUW9</accession>
<gene>
    <name evidence="1" type="ORF">K470DRAFT_259282</name>
</gene>
<evidence type="ECO:0000313" key="1">
    <source>
        <dbReference type="EMBL" id="KAF2859000.1"/>
    </source>
</evidence>
<organism evidence="1 2">
    <name type="scientific">Piedraia hortae CBS 480.64</name>
    <dbReference type="NCBI Taxonomy" id="1314780"/>
    <lineage>
        <taxon>Eukaryota</taxon>
        <taxon>Fungi</taxon>
        <taxon>Dikarya</taxon>
        <taxon>Ascomycota</taxon>
        <taxon>Pezizomycotina</taxon>
        <taxon>Dothideomycetes</taxon>
        <taxon>Dothideomycetidae</taxon>
        <taxon>Capnodiales</taxon>
        <taxon>Piedraiaceae</taxon>
        <taxon>Piedraia</taxon>
    </lineage>
</organism>
<name>A0A6A7BUW9_9PEZI</name>
<dbReference type="Proteomes" id="UP000799421">
    <property type="component" value="Unassembled WGS sequence"/>
</dbReference>
<proteinExistence type="predicted"/>